<name>A2SGU3_METPP</name>
<sequence length="382" mass="41275">MTGFPTVSVVGRLPSSARSLVDSAPILLRVDPSHPDLFGIDSSTPARPGRARGTTRVRAVEADARLKQWAVDLGPLVRFGTSSWYFPGWEGLVFRDRHSESVLSKFGLAAYAQHPLLRTVSLDRSFYRPLSTAEYAALADQVPDDFRFVVKAGASVTDAALRDPSSGAPARPNPLFLDPVLTLETVLRPAVEGLGRKLGVLLFQLSPLPAEWLSTSQPGRLLQALDCLFTELPRPDHGLLAIELRDAGLLVPELAALLKLHGVRYCLGLHDRMPPLEAQLPMLRATWPGPLVCRWNLPRGLRYRQAKARFEPFDALAAPDPVTRQALARLIAVTAAAGQPVFTTINNKAEGSAPLSVFALAEAVSTLLPSLPPGVARTGPLP</sequence>
<dbReference type="Pfam" id="PF01904">
    <property type="entry name" value="DUF72"/>
    <property type="match status" value="1"/>
</dbReference>
<organism evidence="1 2">
    <name type="scientific">Methylibium petroleiphilum (strain ATCC BAA-1232 / LMG 22953 / PM1)</name>
    <dbReference type="NCBI Taxonomy" id="420662"/>
    <lineage>
        <taxon>Bacteria</taxon>
        <taxon>Pseudomonadati</taxon>
        <taxon>Pseudomonadota</taxon>
        <taxon>Betaproteobacteria</taxon>
        <taxon>Burkholderiales</taxon>
        <taxon>Sphaerotilaceae</taxon>
        <taxon>Methylibium</taxon>
    </lineage>
</organism>
<proteinExistence type="predicted"/>
<dbReference type="Proteomes" id="UP000000366">
    <property type="component" value="Chromosome"/>
</dbReference>
<dbReference type="InterPro" id="IPR002763">
    <property type="entry name" value="DUF72"/>
</dbReference>
<dbReference type="STRING" id="420662.Mpe_A1823"/>
<dbReference type="PANTHER" id="PTHR30348:SF14">
    <property type="entry name" value="BLR8050 PROTEIN"/>
    <property type="match status" value="1"/>
</dbReference>
<protein>
    <recommendedName>
        <fullName evidence="3">DUF72 domain-containing protein</fullName>
    </recommendedName>
</protein>
<dbReference type="HOGENOM" id="CLU_046654_0_0_4"/>
<accession>A2SGU3</accession>
<dbReference type="EMBL" id="CP000555">
    <property type="protein sequence ID" value="ABM94782.1"/>
    <property type="molecule type" value="Genomic_DNA"/>
</dbReference>
<gene>
    <name evidence="1" type="ordered locus">Mpe_A1823</name>
</gene>
<reference evidence="1 2" key="1">
    <citation type="journal article" date="2007" name="J. Bacteriol.">
        <title>Whole-genome analysis of the methyl tert-butyl ether-degrading beta-proteobacterium Methylibium petroleiphilum PM1.</title>
        <authorList>
            <person name="Kane S.R."/>
            <person name="Chakicherla A.Y."/>
            <person name="Chain P.S.G."/>
            <person name="Schmidt R."/>
            <person name="Shin M.W."/>
            <person name="Legler T.C."/>
            <person name="Scow K.M."/>
            <person name="Larimer F.W."/>
            <person name="Lucas S.M."/>
            <person name="Richardson P.M."/>
            <person name="Hristova K.R."/>
        </authorList>
    </citation>
    <scope>NUCLEOTIDE SEQUENCE [LARGE SCALE GENOMIC DNA]</scope>
    <source>
        <strain evidence="2">ATCC BAA-1232 / LMG 22953 / PM1</strain>
    </source>
</reference>
<dbReference type="eggNOG" id="COG1801">
    <property type="taxonomic scope" value="Bacteria"/>
</dbReference>
<dbReference type="SUPFAM" id="SSF117396">
    <property type="entry name" value="TM1631-like"/>
    <property type="match status" value="1"/>
</dbReference>
<dbReference type="PANTHER" id="PTHR30348">
    <property type="entry name" value="UNCHARACTERIZED PROTEIN YECE"/>
    <property type="match status" value="1"/>
</dbReference>
<dbReference type="AlphaFoldDB" id="A2SGU3"/>
<evidence type="ECO:0000313" key="1">
    <source>
        <dbReference type="EMBL" id="ABM94782.1"/>
    </source>
</evidence>
<keyword evidence="2" id="KW-1185">Reference proteome</keyword>
<dbReference type="Gene3D" id="3.20.20.410">
    <property type="entry name" value="Protein of unknown function UPF0759"/>
    <property type="match status" value="1"/>
</dbReference>
<dbReference type="KEGG" id="mpt:Mpe_A1823"/>
<evidence type="ECO:0008006" key="3">
    <source>
        <dbReference type="Google" id="ProtNLM"/>
    </source>
</evidence>
<dbReference type="InterPro" id="IPR036520">
    <property type="entry name" value="UPF0759_sf"/>
</dbReference>
<evidence type="ECO:0000313" key="2">
    <source>
        <dbReference type="Proteomes" id="UP000000366"/>
    </source>
</evidence>